<dbReference type="InterPro" id="IPR011051">
    <property type="entry name" value="RmlC_Cupin_sf"/>
</dbReference>
<evidence type="ECO:0000259" key="1">
    <source>
        <dbReference type="Pfam" id="PF14667"/>
    </source>
</evidence>
<proteinExistence type="predicted"/>
<dbReference type="EMBL" id="NFLB01000009">
    <property type="protein sequence ID" value="OUQ04817.1"/>
    <property type="molecule type" value="Genomic_DNA"/>
</dbReference>
<comment type="caution">
    <text evidence="2">The sequence shown here is derived from an EMBL/GenBank/DDBJ whole genome shotgun (WGS) entry which is preliminary data.</text>
</comment>
<name>A0A1Y4QHW5_9FIRM</name>
<evidence type="ECO:0000313" key="3">
    <source>
        <dbReference type="Proteomes" id="UP000196258"/>
    </source>
</evidence>
<reference evidence="3" key="1">
    <citation type="submission" date="2017-04" db="EMBL/GenBank/DDBJ databases">
        <title>Function of individual gut microbiota members based on whole genome sequencing of pure cultures obtained from chicken caecum.</title>
        <authorList>
            <person name="Medvecky M."/>
            <person name="Cejkova D."/>
            <person name="Polansky O."/>
            <person name="Karasova D."/>
            <person name="Kubasova T."/>
            <person name="Cizek A."/>
            <person name="Rychlik I."/>
        </authorList>
    </citation>
    <scope>NUCLEOTIDE SEQUENCE [LARGE SCALE GENOMIC DNA]</scope>
    <source>
        <strain evidence="3">An149</strain>
    </source>
</reference>
<gene>
    <name evidence="2" type="ORF">B5E91_09050</name>
</gene>
<dbReference type="RefSeq" id="WP_087256967.1">
    <property type="nucleotide sequence ID" value="NZ_NFLB01000009.1"/>
</dbReference>
<dbReference type="Gene3D" id="2.60.120.10">
    <property type="entry name" value="Jelly Rolls"/>
    <property type="match status" value="1"/>
</dbReference>
<dbReference type="SUPFAM" id="SSF51182">
    <property type="entry name" value="RmlC-like cupins"/>
    <property type="match status" value="1"/>
</dbReference>
<dbReference type="Proteomes" id="UP000196258">
    <property type="component" value="Unassembled WGS sequence"/>
</dbReference>
<feature type="domain" description="Capsular polysaccharide assembling protein CapF C-terminal" evidence="1">
    <location>
        <begin position="22"/>
        <end position="61"/>
    </location>
</feature>
<dbReference type="InterPro" id="IPR014710">
    <property type="entry name" value="RmlC-like_jellyroll"/>
</dbReference>
<organism evidence="2 3">
    <name type="scientific">Thomasclavelia spiroformis</name>
    <dbReference type="NCBI Taxonomy" id="29348"/>
    <lineage>
        <taxon>Bacteria</taxon>
        <taxon>Bacillati</taxon>
        <taxon>Bacillota</taxon>
        <taxon>Erysipelotrichia</taxon>
        <taxon>Erysipelotrichales</taxon>
        <taxon>Coprobacillaceae</taxon>
        <taxon>Thomasclavelia</taxon>
    </lineage>
</organism>
<sequence>MRFSLFLLCDTHWAYHYSINLVINNIPTGYTHNIINLSDSEDLVTLMWANESFDPDHPDTYYEEVNKNNK</sequence>
<dbReference type="Pfam" id="PF14667">
    <property type="entry name" value="Polysacc_synt_C"/>
    <property type="match status" value="1"/>
</dbReference>
<dbReference type="AlphaFoldDB" id="A0A1Y4QHW5"/>
<evidence type="ECO:0000313" key="2">
    <source>
        <dbReference type="EMBL" id="OUQ04817.1"/>
    </source>
</evidence>
<protein>
    <recommendedName>
        <fullName evidence="1">Capsular polysaccharide assembling protein CapF C-terminal domain-containing protein</fullName>
    </recommendedName>
</protein>
<dbReference type="InterPro" id="IPR029303">
    <property type="entry name" value="CapF_C"/>
</dbReference>
<accession>A0A1Y4QHW5</accession>